<gene>
    <name evidence="11" type="ORF">D3273_03245</name>
</gene>
<feature type="transmembrane region" description="Helical" evidence="9">
    <location>
        <begin position="204"/>
        <end position="227"/>
    </location>
</feature>
<keyword evidence="6 9" id="KW-1133">Transmembrane helix</keyword>
<feature type="transmembrane region" description="Helical" evidence="9">
    <location>
        <begin position="283"/>
        <end position="305"/>
    </location>
</feature>
<dbReference type="GO" id="GO:0016020">
    <property type="term" value="C:membrane"/>
    <property type="evidence" value="ECO:0007669"/>
    <property type="project" value="UniProtKB-SubCell"/>
</dbReference>
<dbReference type="AlphaFoldDB" id="A0A4Q2U9J7"/>
<feature type="repeat" description="TPR" evidence="8">
    <location>
        <begin position="621"/>
        <end position="654"/>
    </location>
</feature>
<keyword evidence="2 11" id="KW-0645">Protease</keyword>
<dbReference type="OrthoDB" id="9813074at2"/>
<protein>
    <submittedName>
        <fullName evidence="11">Rhomboid family intramembrane serine protease</fullName>
    </submittedName>
</protein>
<reference evidence="11 12" key="1">
    <citation type="submission" date="2018-12" db="EMBL/GenBank/DDBJ databases">
        <authorList>
            <person name="Grouzdev D.S."/>
            <person name="Krutkina M.S."/>
        </authorList>
    </citation>
    <scope>NUCLEOTIDE SEQUENCE [LARGE SCALE GENOMIC DNA]</scope>
    <source>
        <strain evidence="11 12">RmlP026</strain>
    </source>
</reference>
<evidence type="ECO:0000313" key="11">
    <source>
        <dbReference type="EMBL" id="RYC33499.1"/>
    </source>
</evidence>
<dbReference type="Pfam" id="PF01694">
    <property type="entry name" value="Rhomboid"/>
    <property type="match status" value="1"/>
</dbReference>
<accession>A0A4Q2U9J7</accession>
<keyword evidence="5" id="KW-0720">Serine protease</keyword>
<evidence type="ECO:0000256" key="4">
    <source>
        <dbReference type="ARBA" id="ARBA00022801"/>
    </source>
</evidence>
<organism evidence="11 12">
    <name type="scientific">Lichenibacterium minor</name>
    <dbReference type="NCBI Taxonomy" id="2316528"/>
    <lineage>
        <taxon>Bacteria</taxon>
        <taxon>Pseudomonadati</taxon>
        <taxon>Pseudomonadota</taxon>
        <taxon>Alphaproteobacteria</taxon>
        <taxon>Hyphomicrobiales</taxon>
        <taxon>Lichenihabitantaceae</taxon>
        <taxon>Lichenibacterium</taxon>
    </lineage>
</organism>
<keyword evidence="3 9" id="KW-0812">Transmembrane</keyword>
<evidence type="ECO:0000256" key="8">
    <source>
        <dbReference type="PROSITE-ProRule" id="PRU00339"/>
    </source>
</evidence>
<comment type="caution">
    <text evidence="11">The sequence shown here is derived from an EMBL/GenBank/DDBJ whole genome shotgun (WGS) entry which is preliminary data.</text>
</comment>
<feature type="transmembrane region" description="Helical" evidence="9">
    <location>
        <begin position="337"/>
        <end position="364"/>
    </location>
</feature>
<feature type="transmembrane region" description="Helical" evidence="9">
    <location>
        <begin position="428"/>
        <end position="452"/>
    </location>
</feature>
<dbReference type="GO" id="GO:0004252">
    <property type="term" value="F:serine-type endopeptidase activity"/>
    <property type="evidence" value="ECO:0007669"/>
    <property type="project" value="InterPro"/>
</dbReference>
<feature type="transmembrane region" description="Helical" evidence="9">
    <location>
        <begin position="487"/>
        <end position="508"/>
    </location>
</feature>
<dbReference type="PANTHER" id="PTHR22936:SF69">
    <property type="entry name" value="RHOMBOID-LIKE PROTEIN"/>
    <property type="match status" value="1"/>
</dbReference>
<dbReference type="InterPro" id="IPR019734">
    <property type="entry name" value="TPR_rpt"/>
</dbReference>
<reference evidence="11 12" key="2">
    <citation type="submission" date="2019-02" db="EMBL/GenBank/DDBJ databases">
        <title>'Lichenibacterium ramalinii' gen. nov. sp. nov., 'Lichenibacterium minor' gen. nov. sp. nov.</title>
        <authorList>
            <person name="Pankratov T."/>
        </authorList>
    </citation>
    <scope>NUCLEOTIDE SEQUENCE [LARGE SCALE GENOMIC DNA]</scope>
    <source>
        <strain evidence="11 12">RmlP026</strain>
    </source>
</reference>
<proteinExistence type="predicted"/>
<dbReference type="SUPFAM" id="SSF144091">
    <property type="entry name" value="Rhomboid-like"/>
    <property type="match status" value="1"/>
</dbReference>
<keyword evidence="8" id="KW-0802">TPR repeat</keyword>
<comment type="subcellular location">
    <subcellularLocation>
        <location evidence="1">Membrane</location>
        <topology evidence="1">Multi-pass membrane protein</topology>
    </subcellularLocation>
</comment>
<dbReference type="Proteomes" id="UP000290759">
    <property type="component" value="Unassembled WGS sequence"/>
</dbReference>
<name>A0A4Q2U9J7_9HYPH</name>
<evidence type="ECO:0000256" key="2">
    <source>
        <dbReference type="ARBA" id="ARBA00022670"/>
    </source>
</evidence>
<evidence type="ECO:0000256" key="3">
    <source>
        <dbReference type="ARBA" id="ARBA00022692"/>
    </source>
</evidence>
<dbReference type="RefSeq" id="WP_129223445.1">
    <property type="nucleotide sequence ID" value="NZ_QYBB01000002.1"/>
</dbReference>
<keyword evidence="7 9" id="KW-0472">Membrane</keyword>
<dbReference type="Gene3D" id="1.25.40.10">
    <property type="entry name" value="Tetratricopeptide repeat domain"/>
    <property type="match status" value="1"/>
</dbReference>
<dbReference type="EMBL" id="QYBB01000002">
    <property type="protein sequence ID" value="RYC33499.1"/>
    <property type="molecule type" value="Genomic_DNA"/>
</dbReference>
<evidence type="ECO:0000259" key="10">
    <source>
        <dbReference type="Pfam" id="PF01694"/>
    </source>
</evidence>
<dbReference type="Gene3D" id="1.20.1540.10">
    <property type="entry name" value="Rhomboid-like"/>
    <property type="match status" value="1"/>
</dbReference>
<evidence type="ECO:0000256" key="9">
    <source>
        <dbReference type="SAM" id="Phobius"/>
    </source>
</evidence>
<evidence type="ECO:0000256" key="5">
    <source>
        <dbReference type="ARBA" id="ARBA00022825"/>
    </source>
</evidence>
<dbReference type="SUPFAM" id="SSF48452">
    <property type="entry name" value="TPR-like"/>
    <property type="match status" value="1"/>
</dbReference>
<dbReference type="InterPro" id="IPR002610">
    <property type="entry name" value="Peptidase_S54_rhomboid-like"/>
</dbReference>
<dbReference type="InterPro" id="IPR011990">
    <property type="entry name" value="TPR-like_helical_dom_sf"/>
</dbReference>
<dbReference type="InterPro" id="IPR035952">
    <property type="entry name" value="Rhomboid-like_sf"/>
</dbReference>
<feature type="transmembrane region" description="Helical" evidence="9">
    <location>
        <begin position="458"/>
        <end position="475"/>
    </location>
</feature>
<evidence type="ECO:0000256" key="6">
    <source>
        <dbReference type="ARBA" id="ARBA00022989"/>
    </source>
</evidence>
<dbReference type="PROSITE" id="PS50005">
    <property type="entry name" value="TPR"/>
    <property type="match status" value="1"/>
</dbReference>
<evidence type="ECO:0000256" key="1">
    <source>
        <dbReference type="ARBA" id="ARBA00004141"/>
    </source>
</evidence>
<feature type="transmembrane region" description="Helical" evidence="9">
    <location>
        <begin position="397"/>
        <end position="416"/>
    </location>
</feature>
<evidence type="ECO:0000256" key="7">
    <source>
        <dbReference type="ARBA" id="ARBA00023136"/>
    </source>
</evidence>
<feature type="transmembrane region" description="Helical" evidence="9">
    <location>
        <begin position="371"/>
        <end position="391"/>
    </location>
</feature>
<feature type="transmembrane region" description="Helical" evidence="9">
    <location>
        <begin position="172"/>
        <end position="192"/>
    </location>
</feature>
<sequence>MVERAGFWRRGVAAATDLILAQMALQALVALLFAASGGHLTTGITFYSSCRPAQAAPAGVTVPSGFAVTSQSLCTSRFFAPTRAVYVAWHEEKAGAVTTTTTFAAPTSPDGSTAMRVLGLDALFYPLFVLLRWASDRFAGGSPGRRLARIAVADLGGTAEGMAFARLLARRYARFAWIYVPGALVVLVGAVVEAGSGTASPTLAALAWVAQNALVGAAQLTAAMAIWRHADTFYDAPCGTVVATRLEIARARDMAPDAASPTGPGPLLDLANALWLARQRLPWVTLALAGVMIVVFAGEVLFPWAPATPAGLSVETLMAWGGVDRELAILLGQPYRLLAAIFLHASAAHLVVNLAALLVAGFLIERGIGPLLFGAVFLLGGLAGSLASVTFNPPEMISVGASGAILALFAAALPLGTALPRGNQRRWLWAWALTVCIPAVTPGVTLPGLFVVDRADHAGGEVGGLLLGIIVGLAWRNGLALRPSRKAGLAAAAGLAGLVGITVLVGGLRAPTQSARLVPAGEAPADDAGWERQASQLLARYPDDPRVRYGLALQEAGSGLAAQATADLDAAITGQRKLSPVHAGDFRFSAHAGLGANFFDAGDLDDAIAQFTAALDERPRAELYRQRGISELYRGRGAEAVSDLRQALTIDPKEAYAILWLSIAAERTGLADPIAATAQEADLQKWPGQLVRYFDTKASIDRVRAAAGLLDLASDQHRVCETQFYEAEMRIMHREFDAARPLFERTLATCPKTFIEYRAALEELAGHGGLPPG</sequence>
<feature type="domain" description="Peptidase S54 rhomboid" evidence="10">
    <location>
        <begin position="332"/>
        <end position="471"/>
    </location>
</feature>
<evidence type="ECO:0000313" key="12">
    <source>
        <dbReference type="Proteomes" id="UP000290759"/>
    </source>
</evidence>
<dbReference type="PANTHER" id="PTHR22936">
    <property type="entry name" value="RHOMBOID-RELATED"/>
    <property type="match status" value="1"/>
</dbReference>
<dbReference type="GO" id="GO:0006508">
    <property type="term" value="P:proteolysis"/>
    <property type="evidence" value="ECO:0007669"/>
    <property type="project" value="UniProtKB-KW"/>
</dbReference>
<dbReference type="SMART" id="SM00028">
    <property type="entry name" value="TPR"/>
    <property type="match status" value="3"/>
</dbReference>
<dbReference type="InterPro" id="IPR022764">
    <property type="entry name" value="Peptidase_S54_rhomboid_dom"/>
</dbReference>
<keyword evidence="12" id="KW-1185">Reference proteome</keyword>
<keyword evidence="4" id="KW-0378">Hydrolase</keyword>